<dbReference type="Gene3D" id="3.60.10.10">
    <property type="entry name" value="Endonuclease/exonuclease/phosphatase"/>
    <property type="match status" value="1"/>
</dbReference>
<organism evidence="1 2">
    <name type="scientific">Gossypium stocksii</name>
    <dbReference type="NCBI Taxonomy" id="47602"/>
    <lineage>
        <taxon>Eukaryota</taxon>
        <taxon>Viridiplantae</taxon>
        <taxon>Streptophyta</taxon>
        <taxon>Embryophyta</taxon>
        <taxon>Tracheophyta</taxon>
        <taxon>Spermatophyta</taxon>
        <taxon>Magnoliopsida</taxon>
        <taxon>eudicotyledons</taxon>
        <taxon>Gunneridae</taxon>
        <taxon>Pentapetalae</taxon>
        <taxon>rosids</taxon>
        <taxon>malvids</taxon>
        <taxon>Malvales</taxon>
        <taxon>Malvaceae</taxon>
        <taxon>Malvoideae</taxon>
        <taxon>Gossypium</taxon>
    </lineage>
</organism>
<gene>
    <name evidence="1" type="ORF">J1N35_044103</name>
</gene>
<keyword evidence="2" id="KW-1185">Reference proteome</keyword>
<accession>A0A9D3U8L5</accession>
<proteinExistence type="predicted"/>
<name>A0A9D3U8L5_9ROSI</name>
<protein>
    <recommendedName>
        <fullName evidence="3">Endonuclease/exonuclease/phosphatase domain-containing protein</fullName>
    </recommendedName>
</protein>
<dbReference type="EMBL" id="JAIQCV010000013">
    <property type="protein sequence ID" value="KAH1031929.1"/>
    <property type="molecule type" value="Genomic_DNA"/>
</dbReference>
<dbReference type="AlphaFoldDB" id="A0A9D3U8L5"/>
<reference evidence="1 2" key="1">
    <citation type="journal article" date="2021" name="Plant Biotechnol. J.">
        <title>Multi-omics assisted identification of the key and species-specific regulatory components of drought-tolerant mechanisms in Gossypium stocksii.</title>
        <authorList>
            <person name="Yu D."/>
            <person name="Ke L."/>
            <person name="Zhang D."/>
            <person name="Wu Y."/>
            <person name="Sun Y."/>
            <person name="Mei J."/>
            <person name="Sun J."/>
            <person name="Sun Y."/>
        </authorList>
    </citation>
    <scope>NUCLEOTIDE SEQUENCE [LARGE SCALE GENOMIC DNA]</scope>
    <source>
        <strain evidence="2">cv. E1</strain>
        <tissue evidence="1">Leaf</tissue>
    </source>
</reference>
<dbReference type="Proteomes" id="UP000828251">
    <property type="component" value="Unassembled WGS sequence"/>
</dbReference>
<comment type="caution">
    <text evidence="1">The sequence shown here is derived from an EMBL/GenBank/DDBJ whole genome shotgun (WGS) entry which is preliminary data.</text>
</comment>
<sequence length="246" mass="28305">MKILSWNVRGLGRSRTVNRLRNKLRAINLHILFLMETKLDSKKMELVRVKCGFPNGIDVSACSSKGGLSLEWKGIVDFASWIGGQSKAREQKHQRASWERKLSSLYNQDPTDKVLTEIMEAQIGLNIEADKEEIFWEQRARVNWLKNGDRNTNFFHKVVISRNKRNRILGLSKDDSELISNPDDMLRVVIEYFGKLFTASDVVGDYRVLSLVEQKVSSSMNDDLLKPFSKEDIRIVIKEITHLKAP</sequence>
<evidence type="ECO:0008006" key="3">
    <source>
        <dbReference type="Google" id="ProtNLM"/>
    </source>
</evidence>
<dbReference type="SUPFAM" id="SSF56219">
    <property type="entry name" value="DNase I-like"/>
    <property type="match status" value="1"/>
</dbReference>
<dbReference type="InterPro" id="IPR036691">
    <property type="entry name" value="Endo/exonu/phosph_ase_sf"/>
</dbReference>
<dbReference type="OrthoDB" id="998851at2759"/>
<evidence type="ECO:0000313" key="2">
    <source>
        <dbReference type="Proteomes" id="UP000828251"/>
    </source>
</evidence>
<evidence type="ECO:0000313" key="1">
    <source>
        <dbReference type="EMBL" id="KAH1031929.1"/>
    </source>
</evidence>